<feature type="compositionally biased region" description="Polar residues" evidence="1">
    <location>
        <begin position="437"/>
        <end position="448"/>
    </location>
</feature>
<dbReference type="InterPro" id="IPR036872">
    <property type="entry name" value="CH_dom_sf"/>
</dbReference>
<feature type="region of interest" description="Disordered" evidence="1">
    <location>
        <begin position="23"/>
        <end position="42"/>
    </location>
</feature>
<evidence type="ECO:0000256" key="1">
    <source>
        <dbReference type="SAM" id="MobiDB-lite"/>
    </source>
</evidence>
<feature type="compositionally biased region" description="Gly residues" evidence="1">
    <location>
        <begin position="314"/>
        <end position="336"/>
    </location>
</feature>
<gene>
    <name evidence="2" type="ORF">g.8439</name>
</gene>
<protein>
    <submittedName>
        <fullName evidence="2">Uncharacterized protein</fullName>
    </submittedName>
</protein>
<dbReference type="EMBL" id="GDKF01000756">
    <property type="protein sequence ID" value="JAT77866.1"/>
    <property type="molecule type" value="Transcribed_RNA"/>
</dbReference>
<feature type="region of interest" description="Disordered" evidence="1">
    <location>
        <begin position="199"/>
        <end position="269"/>
    </location>
</feature>
<feature type="region of interest" description="Disordered" evidence="1">
    <location>
        <begin position="393"/>
        <end position="453"/>
    </location>
</feature>
<dbReference type="AlphaFoldDB" id="A0A1D2AF64"/>
<evidence type="ECO:0000313" key="2">
    <source>
        <dbReference type="EMBL" id="JAT77866.1"/>
    </source>
</evidence>
<name>A0A1D2AF64_AUXPR</name>
<accession>A0A1D2AF64</accession>
<feature type="region of interest" description="Disordered" evidence="1">
    <location>
        <begin position="301"/>
        <end position="358"/>
    </location>
</feature>
<organism evidence="2">
    <name type="scientific">Auxenochlorella protothecoides</name>
    <name type="common">Green microalga</name>
    <name type="synonym">Chlorella protothecoides</name>
    <dbReference type="NCBI Taxonomy" id="3075"/>
    <lineage>
        <taxon>Eukaryota</taxon>
        <taxon>Viridiplantae</taxon>
        <taxon>Chlorophyta</taxon>
        <taxon>core chlorophytes</taxon>
        <taxon>Trebouxiophyceae</taxon>
        <taxon>Chlorellales</taxon>
        <taxon>Chlorellaceae</taxon>
        <taxon>Auxenochlorella</taxon>
    </lineage>
</organism>
<feature type="non-terminal residue" evidence="2">
    <location>
        <position position="1"/>
    </location>
</feature>
<dbReference type="SUPFAM" id="SSF47576">
    <property type="entry name" value="Calponin-homology domain, CH-domain"/>
    <property type="match status" value="1"/>
</dbReference>
<dbReference type="Gene3D" id="1.10.418.10">
    <property type="entry name" value="Calponin-like domain"/>
    <property type="match status" value="1"/>
</dbReference>
<proteinExistence type="predicted"/>
<feature type="compositionally biased region" description="Low complexity" evidence="1">
    <location>
        <begin position="259"/>
        <end position="269"/>
    </location>
</feature>
<sequence>SDCTPNKSSAVLLSRRIATGISRTSTSKAMASPGVAPECPVPSPRDSLRRNVEHFLTCHATLWLSKLLGCDLPQETPFDVLISNCLLLGLAARHLHAVQAGLPPPALPDKLGFGERPHRHVLDDMTRFQDMCRELGVGPGDLVSLADLQKGRACHRIASCLWDLASILRRGGHAEVPEFASAEDRRAIRTSMRRLAKARKARFETVDSPLKRPAGRPPRLQVPGGCRESCPSASPSPNAEHVSPAGGGSRAGGQLSARSSCSSPSPSSQQGLAWLQAAAGLDSGRLASASLRRCDEAFVGDGGARATQPVGAEGAIGSGGKSETGGRVPGSAGGQGPMALAAGLPYPPASPPRLSPSAGGETLLAAILSPEKSGHSRLLGEIMHTASAAGMPKGGMLLGAPPPQPEQAPCLPGSSGEDGEVKPIEPVPGDPARGGPASNQSPPENSAPSKYVQAARPKEVLVFERERHAPRDDPLPSPTPRAWNWAAAGALAAVALAAGVLLLQHGQVTLSSPLWARRVSFWQRRSATLAAKRAMRRGNCGTGGDWGSPASLLQRRT</sequence>
<feature type="compositionally biased region" description="Pro residues" evidence="1">
    <location>
        <begin position="345"/>
        <end position="354"/>
    </location>
</feature>
<reference evidence="2" key="1">
    <citation type="submission" date="2015-08" db="EMBL/GenBank/DDBJ databases">
        <authorList>
            <person name="Babu N.S."/>
            <person name="Beckwith C.J."/>
            <person name="Beseler K.G."/>
            <person name="Brison A."/>
            <person name="Carone J.V."/>
            <person name="Caskin T.P."/>
            <person name="Diamond M."/>
            <person name="Durham M.E."/>
            <person name="Foxe J.M."/>
            <person name="Go M."/>
            <person name="Henderson B.A."/>
            <person name="Jones I.B."/>
            <person name="McGettigan J.A."/>
            <person name="Micheletti S.J."/>
            <person name="Nasrallah M.E."/>
            <person name="Ortiz D."/>
            <person name="Piller C.R."/>
            <person name="Privatt S.R."/>
            <person name="Schneider S.L."/>
            <person name="Sharp S."/>
            <person name="Smith T.C."/>
            <person name="Stanton J.D."/>
            <person name="Ullery H.E."/>
            <person name="Wilson R.J."/>
            <person name="Serrano M.G."/>
            <person name="Buck G."/>
            <person name="Lee V."/>
            <person name="Wang Y."/>
            <person name="Carvalho R."/>
            <person name="Voegtly L."/>
            <person name="Shi R."/>
            <person name="Duckworth R."/>
            <person name="Johnson A."/>
            <person name="Loviza R."/>
            <person name="Walstead R."/>
            <person name="Shah Z."/>
            <person name="Kiflezghi M."/>
            <person name="Wade K."/>
            <person name="Ball S.L."/>
            <person name="Bradley K.W."/>
            <person name="Asai D.J."/>
            <person name="Bowman C.A."/>
            <person name="Russell D.A."/>
            <person name="Pope W.H."/>
            <person name="Jacobs-Sera D."/>
            <person name="Hendrix R.W."/>
            <person name="Hatfull G.F."/>
        </authorList>
    </citation>
    <scope>NUCLEOTIDE SEQUENCE</scope>
</reference>